<dbReference type="AlphaFoldDB" id="A0A6C0BIY6"/>
<reference evidence="2" key="1">
    <citation type="journal article" date="2020" name="Nature">
        <title>Giant virus diversity and host interactions through global metagenomics.</title>
        <authorList>
            <person name="Schulz F."/>
            <person name="Roux S."/>
            <person name="Paez-Espino D."/>
            <person name="Jungbluth S."/>
            <person name="Walsh D.A."/>
            <person name="Denef V.J."/>
            <person name="McMahon K.D."/>
            <person name="Konstantinidis K.T."/>
            <person name="Eloe-Fadrosh E.A."/>
            <person name="Kyrpides N.C."/>
            <person name="Woyke T."/>
        </authorList>
    </citation>
    <scope>NUCLEOTIDE SEQUENCE</scope>
    <source>
        <strain evidence="2">GVMAG-M-3300014204-73</strain>
    </source>
</reference>
<protein>
    <submittedName>
        <fullName evidence="2">Uncharacterized protein</fullName>
    </submittedName>
</protein>
<proteinExistence type="predicted"/>
<evidence type="ECO:0000313" key="2">
    <source>
        <dbReference type="EMBL" id="QHS92315.1"/>
    </source>
</evidence>
<evidence type="ECO:0000256" key="1">
    <source>
        <dbReference type="SAM" id="MobiDB-lite"/>
    </source>
</evidence>
<dbReference type="EMBL" id="MN739177">
    <property type="protein sequence ID" value="QHS92315.1"/>
    <property type="molecule type" value="Genomic_DNA"/>
</dbReference>
<organism evidence="2">
    <name type="scientific">viral metagenome</name>
    <dbReference type="NCBI Taxonomy" id="1070528"/>
    <lineage>
        <taxon>unclassified sequences</taxon>
        <taxon>metagenomes</taxon>
        <taxon>organismal metagenomes</taxon>
    </lineage>
</organism>
<feature type="compositionally biased region" description="Low complexity" evidence="1">
    <location>
        <begin position="55"/>
        <end position="73"/>
    </location>
</feature>
<feature type="region of interest" description="Disordered" evidence="1">
    <location>
        <begin position="50"/>
        <end position="83"/>
    </location>
</feature>
<sequence length="205" mass="23207">MQCQCRTKKTGRPQCTRNASPGQTFCNQHANCTDLMNEGMVMVKPKAIPKKKQIPQKPQKPQEKQTPQQLQSKQKPESRVTTRQRVQAQEAQCAICKAYVAARESLVPVENFPPVLRNHARVIEICQQCYQDCMAKCVDVMGKSNAVNCRTIVCDDKSKAYQYAQIDQQRAQLKTRGKLNALAALRAQAGWDTKYWPSVPKTEPK</sequence>
<name>A0A6C0BIY6_9ZZZZ</name>
<accession>A0A6C0BIY6</accession>